<dbReference type="Proteomes" id="UP001622594">
    <property type="component" value="Chromosome"/>
</dbReference>
<gene>
    <name evidence="2" type="ORF">OG814_11790</name>
</gene>
<feature type="compositionally biased region" description="Basic and acidic residues" evidence="1">
    <location>
        <begin position="56"/>
        <end position="68"/>
    </location>
</feature>
<sequence length="494" mass="54281">MPLPDHNAQWPPPEWAPYYDEMRLNDAWYTGSREKLAAVYGNEAQPRRRRPLWGRKSLDHTPGRDTRLHVPLPGDIASTSADMLFAEMPSITVTDTDTQARLDTLLDEGRVQQTLLSGAEQASAMSGAFLRTTWDRSLAQRPILTIVQPDNAVPEYRWGLLAAVTFWRELPGSDTATVLRHLERHEPGLIEHGLYQGTPTNLGRRIPLTERPQTAALVDSLDKDGDGTTVRTGIDLLTASYVPNMLPNRLHRGSPVGRSDYAAPLYDQFASIDETWTSWMRDIRLARGRLIVPQGFLRNEGPGRGATFDEDRDIWAGLNIPPNEASAGITLSQFAIRVEEHARTAEALVRQAVQSAGYSAQSFGLDGGGQPITATESNNRDARTEATTRKKQGYWRYGIAEQVEVMLSLDATLFGQKVTPERPVVEFDTGATESPQSVATTLDLLTRAGAISTATKVKTLHPEWDDTAIKAEIAAILAETGAAAPDPVGSFPLN</sequence>
<evidence type="ECO:0000313" key="2">
    <source>
        <dbReference type="EMBL" id="WTR69905.1"/>
    </source>
</evidence>
<organism evidence="2 3">
    <name type="scientific">Streptomyces zaomyceticus</name>
    <dbReference type="NCBI Taxonomy" id="68286"/>
    <lineage>
        <taxon>Bacteria</taxon>
        <taxon>Bacillati</taxon>
        <taxon>Actinomycetota</taxon>
        <taxon>Actinomycetes</taxon>
        <taxon>Kitasatosporales</taxon>
        <taxon>Streptomycetaceae</taxon>
        <taxon>Streptomyces</taxon>
    </lineage>
</organism>
<keyword evidence="3" id="KW-1185">Reference proteome</keyword>
<proteinExistence type="predicted"/>
<evidence type="ECO:0000256" key="1">
    <source>
        <dbReference type="SAM" id="MobiDB-lite"/>
    </source>
</evidence>
<feature type="region of interest" description="Disordered" evidence="1">
    <location>
        <begin position="51"/>
        <end position="72"/>
    </location>
</feature>
<feature type="compositionally biased region" description="Basic and acidic residues" evidence="1">
    <location>
        <begin position="378"/>
        <end position="387"/>
    </location>
</feature>
<dbReference type="RefSeq" id="WP_406334339.1">
    <property type="nucleotide sequence ID" value="NZ_CP108188.1"/>
</dbReference>
<protein>
    <submittedName>
        <fullName evidence="2">Phage portal protein</fullName>
    </submittedName>
</protein>
<reference evidence="2 3" key="1">
    <citation type="submission" date="2022-10" db="EMBL/GenBank/DDBJ databases">
        <title>The complete genomes of actinobacterial strains from the NBC collection.</title>
        <authorList>
            <person name="Joergensen T.S."/>
            <person name="Alvarez Arevalo M."/>
            <person name="Sterndorff E.B."/>
            <person name="Faurdal D."/>
            <person name="Vuksanovic O."/>
            <person name="Mourched A.-S."/>
            <person name="Charusanti P."/>
            <person name="Shaw S."/>
            <person name="Blin K."/>
            <person name="Weber T."/>
        </authorList>
    </citation>
    <scope>NUCLEOTIDE SEQUENCE [LARGE SCALE GENOMIC DNA]</scope>
    <source>
        <strain evidence="2 3">NBC_00123</strain>
    </source>
</reference>
<dbReference type="EMBL" id="CP108188">
    <property type="protein sequence ID" value="WTR69905.1"/>
    <property type="molecule type" value="Genomic_DNA"/>
</dbReference>
<name>A0ABZ1L7H4_9ACTN</name>
<feature type="region of interest" description="Disordered" evidence="1">
    <location>
        <begin position="367"/>
        <end position="387"/>
    </location>
</feature>
<accession>A0ABZ1L7H4</accession>
<evidence type="ECO:0000313" key="3">
    <source>
        <dbReference type="Proteomes" id="UP001622594"/>
    </source>
</evidence>